<dbReference type="PANTHER" id="PTHR14296:SF3">
    <property type="entry name" value="DIKAR, ISOFORM F"/>
    <property type="match status" value="1"/>
</dbReference>
<feature type="region of interest" description="Disordered" evidence="1">
    <location>
        <begin position="2358"/>
        <end position="2409"/>
    </location>
</feature>
<feature type="region of interest" description="Disordered" evidence="1">
    <location>
        <begin position="2219"/>
        <end position="2289"/>
    </location>
</feature>
<name>A0A2C6L2A8_9APIC</name>
<feature type="compositionally biased region" description="Polar residues" evidence="1">
    <location>
        <begin position="180"/>
        <end position="199"/>
    </location>
</feature>
<feature type="region of interest" description="Disordered" evidence="1">
    <location>
        <begin position="1393"/>
        <end position="1441"/>
    </location>
</feature>
<feature type="compositionally biased region" description="Basic and acidic residues" evidence="1">
    <location>
        <begin position="2758"/>
        <end position="2777"/>
    </location>
</feature>
<feature type="region of interest" description="Disordered" evidence="1">
    <location>
        <begin position="928"/>
        <end position="976"/>
    </location>
</feature>
<accession>A0A2C6L2A8</accession>
<evidence type="ECO:0000256" key="1">
    <source>
        <dbReference type="SAM" id="MobiDB-lite"/>
    </source>
</evidence>
<feature type="compositionally biased region" description="Low complexity" evidence="1">
    <location>
        <begin position="633"/>
        <end position="658"/>
    </location>
</feature>
<feature type="non-terminal residue" evidence="3">
    <location>
        <position position="2915"/>
    </location>
</feature>
<feature type="region of interest" description="Disordered" evidence="1">
    <location>
        <begin position="1136"/>
        <end position="1166"/>
    </location>
</feature>
<feature type="region of interest" description="Disordered" evidence="1">
    <location>
        <begin position="674"/>
        <end position="812"/>
    </location>
</feature>
<organism evidence="3 4">
    <name type="scientific">Cystoisospora suis</name>
    <dbReference type="NCBI Taxonomy" id="483139"/>
    <lineage>
        <taxon>Eukaryota</taxon>
        <taxon>Sar</taxon>
        <taxon>Alveolata</taxon>
        <taxon>Apicomplexa</taxon>
        <taxon>Conoidasida</taxon>
        <taxon>Coccidia</taxon>
        <taxon>Eucoccidiorida</taxon>
        <taxon>Eimeriorina</taxon>
        <taxon>Sarcocystidae</taxon>
        <taxon>Cystoisospora</taxon>
    </lineage>
</organism>
<feature type="compositionally biased region" description="Basic and acidic residues" evidence="1">
    <location>
        <begin position="796"/>
        <end position="812"/>
    </location>
</feature>
<dbReference type="PANTHER" id="PTHR14296">
    <property type="entry name" value="REMODELING AND SPACING FACTOR 1"/>
    <property type="match status" value="1"/>
</dbReference>
<feature type="compositionally biased region" description="Acidic residues" evidence="1">
    <location>
        <begin position="1894"/>
        <end position="1904"/>
    </location>
</feature>
<dbReference type="InterPro" id="IPR028938">
    <property type="entry name" value="Rsf1-like"/>
</dbReference>
<feature type="compositionally biased region" description="Basic and acidic residues" evidence="1">
    <location>
        <begin position="1558"/>
        <end position="1578"/>
    </location>
</feature>
<feature type="compositionally biased region" description="Basic and acidic residues" evidence="1">
    <location>
        <begin position="1821"/>
        <end position="1871"/>
    </location>
</feature>
<evidence type="ECO:0000313" key="4">
    <source>
        <dbReference type="Proteomes" id="UP000221165"/>
    </source>
</evidence>
<proteinExistence type="predicted"/>
<keyword evidence="2" id="KW-0732">Signal</keyword>
<evidence type="ECO:0000313" key="3">
    <source>
        <dbReference type="EMBL" id="PHJ22032.1"/>
    </source>
</evidence>
<feature type="compositionally biased region" description="Basic residues" evidence="1">
    <location>
        <begin position="1909"/>
        <end position="1921"/>
    </location>
</feature>
<feature type="compositionally biased region" description="Basic and acidic residues" evidence="1">
    <location>
        <begin position="2382"/>
        <end position="2409"/>
    </location>
</feature>
<feature type="region of interest" description="Disordered" evidence="1">
    <location>
        <begin position="607"/>
        <end position="662"/>
    </location>
</feature>
<feature type="compositionally biased region" description="Gly residues" evidence="1">
    <location>
        <begin position="2743"/>
        <end position="2752"/>
    </location>
</feature>
<feature type="region of interest" description="Disordered" evidence="1">
    <location>
        <begin position="1610"/>
        <end position="1629"/>
    </location>
</feature>
<sequence length="2915" mass="329540">MWLVDLAKILFLPSFSSSSPLAEDEDFFANYLSSLLTSVNEDTSKNNSLRLKNSSHLSWPSYLFSLKLLKELGDLLRKKKIQPNETSSGKIASHTKIPSEESHPLGSQAVCTPQKSPSGGRKNEKSLHSQISLNDDVSSLSSFLKAAFTFSSSCQSLFLLTELSFRDDALIRRGVRTPQNIQRGTKTGTVIDSSSSLARSGTVKRESLQSTSSSLLSEAFEKRRRRLRPRASASSGTCLVTSEEEEDEETPSRNGGRSPLNFSSSSSQGTKDVFSSSSSFSSSFTNLDFREIVLKGERKNYLGLELNLRHHLLLLILNTLRRYLPSLNKLASSSSSSPSSSVVDCVRDRESLSSFSSLQEERQSGDDGWSEKCDFEKCQKETRREREKKSCACTSLFLESKEDWVLFFKALVTFMEAVYVHLLNLRDELTLLPEGDPHQRGHAIQDSPHRSLRRENTFSSRFNEDKQNSVSCRGSFSAIQNTREVLKEETGKDFSSCVFTRRRLESSFTSPSSAAEILRCIDTLASLEGEKKSEKNFSNLLHFLRSLQDLLHEAHRYLSSPHSSLETSLIENAALAEENRLLTFIQLLQPLTIAGAVYIHLPPSPRADELLPPTSISPLSDSSSKRRNPTRASSLSFLSSHSSTTTTSPSSSSSSFHETSTDADFGEDHAFFFPSERHRRRGVHHPSQSESERSSHSSSPTWKSRFSERREDEDFKKVSTSWRSSGVSCSSSSSSCHLSSHAKRGEERTSSSSSPSLRKTAWRPRPRVEPERKSDHGEREEDGEEQQEKSRRRRADSKNVRSTGRREGRGRVLESHRNRLRCISLQCMQLAIRLSPKSLFRSWPLILSPPQGFKINFSFFSSSSSSSRSPSSPPHTSGLYLGSSVLQRDGIESERFHERKEVTTLARSNHTYLSPLSSGKWCMHTSKPTPLASASSPTSSLSLSPSSPSRQLDKSRSSSPSSSFLSSSSSPPSLSSGQWAASYLLVDTRLSRLSLHQQLWMSIVRLDADFKVRRSAIDCLVTLLETSPLSRWPATALEPCLTSSFSSSLLRPFQEGRSSSVLSLHSFFSQATSDISFSSSPGRESLHKKQIDSFSSSFDTGDLPFLHSRTPCSLLTERKEVSMYLLWLWRRKTDEKQNSHSFPPSTTTTSSSSSLLPSPSSSSSSSSYPYLLRKGGLASSFNSLSGNLFSSTRLIIFHLFAFTEDLCHSIHLLLLLLTLPSSSFSSSPYVSANSSPSMQSLCLSSVSVKDMIRSRPCQIVELHYQQSLMSLEIPLRALTRLVRTLPLTAFRPGVLLACLRLVYPFFLGFLKYLLSQSLLVACSSSSSSLQSLKRLIECFLPVRNGRLLPPSENLYVKYAEKAIDVFSLFPRDLRTSSSSSPCSHLRERRDEDDRLILETPQRQREEKEQQRQNEKEEKEKEEEYKKTCQQKTDEDRRREVPTEDITSSIVFTSFHVSILSAATALIASIVSIKPFRFEVLEGLLLNLSVEEGKSLRVKRKTALMLHSRDTSNSSSSSLLHPDTGVYIQPERKDESEADKTNAFIQRREGKQEGSMGFSEKKERGMHDKGVTDDDREMPHSQRTSFLHVEDLNLLDALLLISCILVSTIGNSPSSSSSFSSSSLSSPGVRRKEGYACFSSGEKEGEQEERFEDTSREMSVKRKKKKEEGKEDTEDEEEGRERLERREHDLGVWRDTLRDMFLNLLSRKISKTYAEVFLLSFLLQTSSCHPQKNERNSFSSSLVLLLLELLLSSPCSLSPQGKTPPWPHKLQGLSLAMDLLSVFHVDDDGSSHARTHQNNPEEEVDEEERDKKEEEENEEREEDKFPEDRRSERMKSHEEKETGRDSSTHAALQEKEKKSEREKKKSKSEKTEHMTICCLSSSSCCCCSSLTEKEREEEEELSEEEDQRRDRGKMRRTSRRRRPRCMRREILDLVWQHVWHPLFFVGGLTEENDEEEKEEGKKKEEKNEEKYENENTPLTENLTPQNSRQSCLGIGLSSTSFSVFASSPRQVSDCFEGNENRDKTNEVQEKKEEDRIEANETRERELRKESERQKKEEKEEEEEYSTYVVTACEVLRLLRYEDWAVSYPSFLHPTFGYELASVIHPSKPPVSIMTPPLYLSFMAPKEGEEEEQRCKKSIFMRKKQKEKVEKNTSMQTNSIDRRAFIEPSSLTFSSSSSGQDLEEKKKGTSSSSSSFSSSSSSPDSGACVVTSLCSYDDSYHVGEDENEEEREEERKKSLASSVSSSGRDAGQEQETRRREEEKEEGNEEENRPEKDDEDGDRKKKKKGSVTFLKQHEERSDRCLYTSKLSESMELALIEIEGLYIRYSNIYRRGSYGSSPSCLDTIRKRNKTCLFHQVETGERTPHVHDTKEAEEEKEEEDEEKDAKAERQKEEKFIPGEHMNEEKKRQERVRKEQGEVELQLTLSRLAGLCSLITLFDRCLLFGDFGHSSVRVFSSCERKVCLLLKIFSDIYSPSPSSSSFSSSLSSFHTKSIIQHKKTFLSGSSPFHEEIFSSSSSLSSSCLSYLECEELSYMQGLLQALPRLHLFFLFFSRDEAGRGGEEEIFMKTTTTTGELVRWLPPSSIKSPSALLRINSIRALGSVCGMYDWMKGISSSSSFSTPFQRKDSVWMVGERDILESDLGCMKESKDCSIQSLYTCVQRIHQFFLLFLNVPVKRRRRKLLSHEARQNEDSPKVEGGGGRREGGEEKRTEKKTAAIRTTSMNSNGVAIDAACGQKEEERIESKGGGGGGGEQGGEEENNSRGKNKEEEEKDKKKNEGDTTGGDLSSSAFQDQERRTRSDGKREVEMDRKEKDKGQEKKTSVEDLKEDQHDRDHRHNEQKKKKIDEDLSKNTGKIKMQWNACYAIRLLYSNPTFIRAFTAQLPCKISSSSSSPPPTPLSPSSSCVFSQLSELLSQK</sequence>
<feature type="compositionally biased region" description="Low complexity" evidence="1">
    <location>
        <begin position="2188"/>
        <end position="2200"/>
    </location>
</feature>
<feature type="region of interest" description="Disordered" evidence="1">
    <location>
        <begin position="1949"/>
        <end position="1987"/>
    </location>
</feature>
<feature type="signal peptide" evidence="2">
    <location>
        <begin position="1"/>
        <end position="18"/>
    </location>
</feature>
<reference evidence="3 4" key="1">
    <citation type="journal article" date="2017" name="Int. J. Parasitol.">
        <title>The genome of the protozoan parasite Cystoisospora suis and a reverse vaccinology approach to identify vaccine candidates.</title>
        <authorList>
            <person name="Palmieri N."/>
            <person name="Shrestha A."/>
            <person name="Ruttkowski B."/>
            <person name="Beck T."/>
            <person name="Vogl C."/>
            <person name="Tomley F."/>
            <person name="Blake D.P."/>
            <person name="Joachim A."/>
        </authorList>
    </citation>
    <scope>NUCLEOTIDE SEQUENCE [LARGE SCALE GENOMIC DNA]</scope>
    <source>
        <strain evidence="3 4">Wien I</strain>
    </source>
</reference>
<feature type="compositionally biased region" description="Polar residues" evidence="1">
    <location>
        <begin position="2716"/>
        <end position="2725"/>
    </location>
</feature>
<dbReference type="EMBL" id="MIGC01001866">
    <property type="protein sequence ID" value="PHJ22032.1"/>
    <property type="molecule type" value="Genomic_DNA"/>
</dbReference>
<feature type="compositionally biased region" description="Basic and acidic residues" evidence="1">
    <location>
        <begin position="2791"/>
        <end position="2835"/>
    </location>
</feature>
<keyword evidence="4" id="KW-1185">Reference proteome</keyword>
<feature type="region of interest" description="Disordered" evidence="1">
    <location>
        <begin position="85"/>
        <end position="128"/>
    </location>
</feature>
<feature type="region of interest" description="Disordered" evidence="1">
    <location>
        <begin position="1637"/>
        <end position="1682"/>
    </location>
</feature>
<dbReference type="GeneID" id="94427525"/>
<feature type="compositionally biased region" description="Basic and acidic residues" evidence="1">
    <location>
        <begin position="2248"/>
        <end position="2259"/>
    </location>
</feature>
<feature type="compositionally biased region" description="Polar residues" evidence="1">
    <location>
        <begin position="1975"/>
        <end position="1987"/>
    </location>
</feature>
<feature type="region of interest" description="Disordered" evidence="1">
    <location>
        <begin position="1530"/>
        <end position="1578"/>
    </location>
</feature>
<feature type="compositionally biased region" description="Basic and acidic residues" evidence="1">
    <location>
        <begin position="1530"/>
        <end position="1551"/>
    </location>
</feature>
<dbReference type="OrthoDB" id="10470989at2759"/>
<dbReference type="VEuPathDB" id="ToxoDB:CSUI_004119"/>
<evidence type="ECO:0000256" key="2">
    <source>
        <dbReference type="SAM" id="SignalP"/>
    </source>
</evidence>
<feature type="compositionally biased region" description="Basic and acidic residues" evidence="1">
    <location>
        <begin position="2017"/>
        <end position="2056"/>
    </location>
</feature>
<feature type="compositionally biased region" description="Basic and acidic residues" evidence="1">
    <location>
        <begin position="2682"/>
        <end position="2713"/>
    </location>
</feature>
<feature type="region of interest" description="Disordered" evidence="1">
    <location>
        <begin position="2168"/>
        <end position="2205"/>
    </location>
</feature>
<feature type="region of interest" description="Disordered" evidence="1">
    <location>
        <begin position="1786"/>
        <end position="1871"/>
    </location>
</feature>
<dbReference type="Proteomes" id="UP000221165">
    <property type="component" value="Unassembled WGS sequence"/>
</dbReference>
<feature type="compositionally biased region" description="Acidic residues" evidence="1">
    <location>
        <begin position="2370"/>
        <end position="2381"/>
    </location>
</feature>
<feature type="region of interest" description="Disordered" evidence="1">
    <location>
        <begin position="2011"/>
        <end position="2060"/>
    </location>
</feature>
<feature type="compositionally biased region" description="Low complexity" evidence="1">
    <location>
        <begin position="719"/>
        <end position="739"/>
    </location>
</feature>
<feature type="compositionally biased region" description="Basic and acidic residues" evidence="1">
    <location>
        <begin position="705"/>
        <end position="717"/>
    </location>
</feature>
<feature type="region of interest" description="Disordered" evidence="1">
    <location>
        <begin position="180"/>
        <end position="209"/>
    </location>
</feature>
<feature type="compositionally biased region" description="Low complexity" evidence="1">
    <location>
        <begin position="1143"/>
        <end position="1166"/>
    </location>
</feature>
<dbReference type="RefSeq" id="XP_067923709.1">
    <property type="nucleotide sequence ID" value="XM_068064314.1"/>
</dbReference>
<feature type="compositionally biased region" description="Basic and acidic residues" evidence="1">
    <location>
        <begin position="766"/>
        <end position="779"/>
    </location>
</feature>
<feature type="compositionally biased region" description="Low complexity" evidence="1">
    <location>
        <begin position="1611"/>
        <end position="1625"/>
    </location>
</feature>
<feature type="compositionally biased region" description="Basic and acidic residues" evidence="1">
    <location>
        <begin position="2358"/>
        <end position="2369"/>
    </location>
</feature>
<feature type="compositionally biased region" description="Low complexity" evidence="1">
    <location>
        <begin position="928"/>
        <end position="950"/>
    </location>
</feature>
<dbReference type="GO" id="GO:0006355">
    <property type="term" value="P:regulation of DNA-templated transcription"/>
    <property type="evidence" value="ECO:0007669"/>
    <property type="project" value="InterPro"/>
</dbReference>
<dbReference type="GO" id="GO:0031213">
    <property type="term" value="C:RSF complex"/>
    <property type="evidence" value="ECO:0007669"/>
    <property type="project" value="InterPro"/>
</dbReference>
<comment type="caution">
    <text evidence="3">The sequence shown here is derived from an EMBL/GenBank/DDBJ whole genome shotgun (WGS) entry which is preliminary data.</text>
</comment>
<feature type="region of interest" description="Disordered" evidence="1">
    <location>
        <begin position="1892"/>
        <end position="1921"/>
    </location>
</feature>
<feature type="compositionally biased region" description="Low complexity" evidence="1">
    <location>
        <begin position="610"/>
        <end position="622"/>
    </location>
</feature>
<protein>
    <submittedName>
        <fullName evidence="3">Uncharacterized protein</fullName>
    </submittedName>
</protein>
<feature type="region of interest" description="Disordered" evidence="1">
    <location>
        <begin position="2682"/>
        <end position="2846"/>
    </location>
</feature>
<feature type="region of interest" description="Disordered" evidence="1">
    <location>
        <begin position="226"/>
        <end position="270"/>
    </location>
</feature>
<feature type="chain" id="PRO_5013039084" evidence="2">
    <location>
        <begin position="19"/>
        <end position="2915"/>
    </location>
</feature>
<feature type="compositionally biased region" description="Low complexity" evidence="1">
    <location>
        <begin position="957"/>
        <end position="976"/>
    </location>
</feature>
<feature type="compositionally biased region" description="Basic and acidic residues" evidence="1">
    <location>
        <begin position="1957"/>
        <end position="1972"/>
    </location>
</feature>
<gene>
    <name evidence="3" type="ORF">CSUI_004119</name>
</gene>
<feature type="compositionally biased region" description="Polar residues" evidence="1">
    <location>
        <begin position="252"/>
        <end position="270"/>
    </location>
</feature>